<feature type="compositionally biased region" description="Acidic residues" evidence="2">
    <location>
        <begin position="140"/>
        <end position="149"/>
    </location>
</feature>
<dbReference type="Gene3D" id="3.80.10.10">
    <property type="entry name" value="Ribonuclease Inhibitor"/>
    <property type="match status" value="1"/>
</dbReference>
<organism evidence="3 4">
    <name type="scientific">Dunaliella salina</name>
    <name type="common">Green alga</name>
    <name type="synonym">Protococcus salinus</name>
    <dbReference type="NCBI Taxonomy" id="3046"/>
    <lineage>
        <taxon>Eukaryota</taxon>
        <taxon>Viridiplantae</taxon>
        <taxon>Chlorophyta</taxon>
        <taxon>core chlorophytes</taxon>
        <taxon>Chlorophyceae</taxon>
        <taxon>CS clade</taxon>
        <taxon>Chlamydomonadales</taxon>
        <taxon>Dunaliellaceae</taxon>
        <taxon>Dunaliella</taxon>
    </lineage>
</organism>
<evidence type="ECO:0000313" key="4">
    <source>
        <dbReference type="Proteomes" id="UP000815325"/>
    </source>
</evidence>
<evidence type="ECO:0000256" key="1">
    <source>
        <dbReference type="ARBA" id="ARBA00004430"/>
    </source>
</evidence>
<proteinExistence type="predicted"/>
<name>A0ABQ7GKR9_DUNSA</name>
<feature type="compositionally biased region" description="Basic and acidic residues" evidence="2">
    <location>
        <begin position="107"/>
        <end position="139"/>
    </location>
</feature>
<gene>
    <name evidence="3" type="ORF">DUNSADRAFT_7747</name>
</gene>
<dbReference type="InterPro" id="IPR032675">
    <property type="entry name" value="LRR_dom_sf"/>
</dbReference>
<dbReference type="SUPFAM" id="SSF52058">
    <property type="entry name" value="L domain-like"/>
    <property type="match status" value="1"/>
</dbReference>
<dbReference type="EMBL" id="MU069717">
    <property type="protein sequence ID" value="KAF5835205.1"/>
    <property type="molecule type" value="Genomic_DNA"/>
</dbReference>
<feature type="region of interest" description="Disordered" evidence="2">
    <location>
        <begin position="107"/>
        <end position="149"/>
    </location>
</feature>
<comment type="subcellular location">
    <subcellularLocation>
        <location evidence="1">Cytoplasm</location>
        <location evidence="1">Cytoskeleton</location>
        <location evidence="1">Cilium axoneme</location>
    </subcellularLocation>
</comment>
<evidence type="ECO:0000256" key="2">
    <source>
        <dbReference type="SAM" id="MobiDB-lite"/>
    </source>
</evidence>
<accession>A0ABQ7GKR9</accession>
<comment type="caution">
    <text evidence="3">The sequence shown here is derived from an EMBL/GenBank/DDBJ whole genome shotgun (WGS) entry which is preliminary data.</text>
</comment>
<keyword evidence="4" id="KW-1185">Reference proteome</keyword>
<reference evidence="3" key="1">
    <citation type="submission" date="2017-08" db="EMBL/GenBank/DDBJ databases">
        <authorList>
            <person name="Polle J.E."/>
            <person name="Barry K."/>
            <person name="Cushman J."/>
            <person name="Schmutz J."/>
            <person name="Tran D."/>
            <person name="Hathwaick L.T."/>
            <person name="Yim W.C."/>
            <person name="Jenkins J."/>
            <person name="Mckie-Krisberg Z.M."/>
            <person name="Prochnik S."/>
            <person name="Lindquist E."/>
            <person name="Dockter R.B."/>
            <person name="Adam C."/>
            <person name="Molina H."/>
            <person name="Bunkerborg J."/>
            <person name="Jin E."/>
            <person name="Buchheim M."/>
            <person name="Magnuson J."/>
        </authorList>
    </citation>
    <scope>NUCLEOTIDE SEQUENCE</scope>
    <source>
        <strain evidence="3">CCAP 19/18</strain>
    </source>
</reference>
<sequence length="581" mass="64795">MRSMQHQSTPSPTAPDPVPPSIATHLLDLSGDILGLIHASLDQDGVPRQTMHRDAPVYLPLRREARAARAFCHTCRTLYRSPAINARISHLILELLDKGEYQYIRQEKGGEKSSKDEFDDETSSKEDELSSETSSKEDELSSEENDDGDADVADVAHAWVCKITAFPQHAILLSLCICVKQYLFRKMDYLEQLLLHILKSPAASARLETVTDLEIQSAELDVGCTTILLKLFPALAGGGKLALMGCTVCKGSLCRLSSSLHNLSLMYCTFPFESFTDIGTLTQLRSLSLEGIRMDLGCLAQLHNLSSLSIEHRGPSFSCTVLQNVHLPKLSLNNVWMLTEINFASGTLHVLELHTLKIRNFHLSLRALPSIQCLSITGIDLSGRSDELQRVHLAAVKLAKFPLTIHATFNLYGGHGCSTEQQADSILSLLPLKPFLSLHVHKLRLYYCSLDPTSIHALYSLFGSVHEIHAHSSDICFREGLLMDILQGVPSILGISITITGSKFECKVPDPRWWVTELLSVHQTKRELVFKLMDRTDQGFEKDAFFGGIFRAWQEAQRSLTGPSTVQLHIFDSYGYQRFNR</sequence>
<evidence type="ECO:0000313" key="3">
    <source>
        <dbReference type="EMBL" id="KAF5835205.1"/>
    </source>
</evidence>
<protein>
    <submittedName>
        <fullName evidence="3">Uncharacterized protein</fullName>
    </submittedName>
</protein>
<dbReference type="Proteomes" id="UP000815325">
    <property type="component" value="Unassembled WGS sequence"/>
</dbReference>